<accession>A0AAV2ZUG4</accession>
<dbReference type="EMBL" id="DYDO01000011">
    <property type="protein sequence ID" value="DBA16265.1"/>
    <property type="molecule type" value="Genomic_DNA"/>
</dbReference>
<comment type="caution">
    <text evidence="3">The sequence shown here is derived from an EMBL/GenBank/DDBJ whole genome shotgun (WGS) entry which is preliminary data.</text>
</comment>
<feature type="chain" id="PRO_5043348850" evidence="2">
    <location>
        <begin position="19"/>
        <end position="199"/>
    </location>
</feature>
<evidence type="ECO:0000256" key="2">
    <source>
        <dbReference type="SAM" id="SignalP"/>
    </source>
</evidence>
<evidence type="ECO:0000313" key="3">
    <source>
        <dbReference type="EMBL" id="DBA16265.1"/>
    </source>
</evidence>
<dbReference type="Pfam" id="PF14946">
    <property type="entry name" value="DUF4501"/>
    <property type="match status" value="1"/>
</dbReference>
<dbReference type="InterPro" id="IPR027888">
    <property type="entry name" value="DUF4501"/>
</dbReference>
<evidence type="ECO:0000313" key="4">
    <source>
        <dbReference type="Proteomes" id="UP001181693"/>
    </source>
</evidence>
<keyword evidence="1" id="KW-0472">Membrane</keyword>
<gene>
    <name evidence="3" type="ORF">GDO54_003675</name>
</gene>
<dbReference type="PANTHER" id="PTHR16247">
    <property type="entry name" value="RIKEN CDNA 9430015G10 GENE"/>
    <property type="match status" value="1"/>
</dbReference>
<keyword evidence="4" id="KW-1185">Reference proteome</keyword>
<proteinExistence type="predicted"/>
<feature type="transmembrane region" description="Helical" evidence="1">
    <location>
        <begin position="108"/>
        <end position="133"/>
    </location>
</feature>
<evidence type="ECO:0000256" key="1">
    <source>
        <dbReference type="SAM" id="Phobius"/>
    </source>
</evidence>
<sequence length="199" mass="21995">MAVPFIILLGRLIVESRGESVNSLVSDCCSERLVLNGSCPADKRCSPGCFQIWTSDRGTSCIKCANDSSQEVVYNLTECTNITTQALEIHMNLSTTQSAPHHLSNPGIAASLLLGTFFISLFLVFSVATFFYLKRSHMLPEIFYKRNKASILEPSEMASMIPNPSYTGRKPRYVRRERTHKSSAPVVLTPATDTQVSNV</sequence>
<keyword evidence="1" id="KW-1133">Transmembrane helix</keyword>
<dbReference type="PANTHER" id="PTHR16247:SF0">
    <property type="entry name" value="RIKEN CDNA 9430015G10 GENE"/>
    <property type="match status" value="1"/>
</dbReference>
<feature type="signal peptide" evidence="2">
    <location>
        <begin position="1"/>
        <end position="18"/>
    </location>
</feature>
<reference evidence="3" key="1">
    <citation type="thesis" date="2020" institute="ProQuest LLC" country="789 East Eisenhower Parkway, Ann Arbor, MI, USA">
        <title>Comparative Genomics and Chromosome Evolution.</title>
        <authorList>
            <person name="Mudd A.B."/>
        </authorList>
    </citation>
    <scope>NUCLEOTIDE SEQUENCE</scope>
    <source>
        <strain evidence="3">1538</strain>
        <tissue evidence="3">Blood</tissue>
    </source>
</reference>
<keyword evidence="1" id="KW-0812">Transmembrane</keyword>
<keyword evidence="2" id="KW-0732">Signal</keyword>
<name>A0AAV2ZUG4_PYXAD</name>
<organism evidence="3 4">
    <name type="scientific">Pyxicephalus adspersus</name>
    <name type="common">African bullfrog</name>
    <dbReference type="NCBI Taxonomy" id="30357"/>
    <lineage>
        <taxon>Eukaryota</taxon>
        <taxon>Metazoa</taxon>
        <taxon>Chordata</taxon>
        <taxon>Craniata</taxon>
        <taxon>Vertebrata</taxon>
        <taxon>Euteleostomi</taxon>
        <taxon>Amphibia</taxon>
        <taxon>Batrachia</taxon>
        <taxon>Anura</taxon>
        <taxon>Neobatrachia</taxon>
        <taxon>Ranoidea</taxon>
        <taxon>Pyxicephalidae</taxon>
        <taxon>Pyxicephalinae</taxon>
        <taxon>Pyxicephalus</taxon>
    </lineage>
</organism>
<dbReference type="Proteomes" id="UP001181693">
    <property type="component" value="Unassembled WGS sequence"/>
</dbReference>
<dbReference type="AlphaFoldDB" id="A0AAV2ZUG4"/>
<protein>
    <submittedName>
        <fullName evidence="3">Uncharacterized protein</fullName>
    </submittedName>
</protein>